<sequence>MKRMLFNATQQEELRVAIVDGQKLIDIDIETAGREQRKGNIYKGIITRIEPSLEACFVNYGEDRHGFLPFKEVARQYFRDGVDMRSARIQDALREGQELIVQVEKEERGNKGAALTTFISLAGRYLVLMPNNPRGGGVSRRIEGDDRQELRETMAQLQLPEGMSIIARTAGIGRSAEELQWDLNYLMQLWRAIEAASQSGSSGQPMLIYLESSLVIRAIRDYFQPDIGEILIDTTEIHDQARAFMDIVMPDNVSKVKRYHDDVPLFSRFQIEHQIETAYSRTVPLPSGGAIVIDHTEALVAIDVNSARATKGADIEETAARTNLEAADEVARQLRLRDLGGLIVIDFIDMESAKSQREVEQRLKDALKHDRARVQMGKISRFGLMELSRQRLRPALSEGSHVTCPRCNGTGHIRDTESSALQVLRIIQEEAMKENTAAIHCQVPVEVTAFLLNEKRAEINKIESRFKVNVVLIPNKHLDTPHYKLERLRHDDARLDEPRASWKMAEEAARELESETGYSKRAEEVKPKQEAAVKGITPEKPAPSAPVRPAATPAPVAVTPAGGGFIGWLKNLFGMQPAAPAPAAPATTDKQTRPQRGERTERGERTGERGGDRNRNRRGGAGGRDAAGRGEGVTGGRQAQGQQPSPRRDEREPREGREAREGREPREARESREPRGNREPREAREGREPREAREPREGREGRENRDRDTRGGDRVETVDGAPRAERGERQERGERRERGERAERGERRKQQPEAAEALTQNESQTAEELAQNQTALGENGAPIDQEAVAREGEERRRRRRGRRGGRREREEDVNGNLAADVAEGESDTANVTDEAPVRTAHQPVEHKAEVNEVSNVKPVEVVVAAVATETVVVSELHAATETSAVAVETAAKAETVAPVAETPVAPVAVEQAVEAPVALAAAAPVEAAQAAPAASETVSFVEPVARVEAPVEAPVEARVKTPAVAPAVEVQAAPAPVETAAPAAVVEAPAAQPARQADIFEAQPVVAAVAPAVEAVAEPAAVEPAPVAAAPQAPRNAGVSAEALKPVLEQAGLVWVNTDADKLRAAQEAAAQAAKPVRVGRERKALPPVETAPMQMVETGKHPQ</sequence>
<reference evidence="18 19" key="1">
    <citation type="submission" date="2019-11" db="EMBL/GenBank/DDBJ databases">
        <title>Metabolism of dissolved organic matter in forest soils.</title>
        <authorList>
            <person name="Cyle K.T."/>
            <person name="Wilhelm R.C."/>
            <person name="Martinez C.E."/>
        </authorList>
    </citation>
    <scope>NUCLEOTIDE SEQUENCE [LARGE SCALE GENOMIC DNA]</scope>
    <source>
        <strain evidence="18 19">1N</strain>
    </source>
</reference>
<feature type="region of interest" description="Required for zinc-mediated homotetramerization and catalytic activity" evidence="15">
    <location>
        <begin position="404"/>
        <end position="407"/>
    </location>
</feature>
<dbReference type="PANTHER" id="PTHR30001">
    <property type="entry name" value="RIBONUCLEASE"/>
    <property type="match status" value="1"/>
</dbReference>
<keyword evidence="11 15" id="KW-0378">Hydrolase</keyword>
<feature type="compositionally biased region" description="Basic residues" evidence="16">
    <location>
        <begin position="796"/>
        <end position="806"/>
    </location>
</feature>
<dbReference type="HAMAP" id="MF_00970">
    <property type="entry name" value="RNase_E"/>
    <property type="match status" value="1"/>
</dbReference>
<keyword evidence="2 15" id="KW-1003">Cell membrane</keyword>
<comment type="subcellular location">
    <subcellularLocation>
        <location evidence="15">Cytoplasm</location>
    </subcellularLocation>
    <subcellularLocation>
        <location evidence="15">Cell inner membrane</location>
        <topology evidence="15">Peripheral membrane protein</topology>
        <orientation evidence="15">Cytoplasmic side</orientation>
    </subcellularLocation>
</comment>
<feature type="compositionally biased region" description="Basic and acidic residues" evidence="16">
    <location>
        <begin position="646"/>
        <end position="751"/>
    </location>
</feature>
<evidence type="ECO:0000256" key="14">
    <source>
        <dbReference type="ARBA" id="ARBA00023136"/>
    </source>
</evidence>
<comment type="cofactor">
    <cofactor evidence="15">
        <name>Mg(2+)</name>
        <dbReference type="ChEBI" id="CHEBI:18420"/>
    </cofactor>
    <text evidence="15">Binds 1 Mg(2+) ion per subunit.</text>
</comment>
<dbReference type="EMBL" id="WOEY01000064">
    <property type="protein sequence ID" value="NPT42714.1"/>
    <property type="molecule type" value="Genomic_DNA"/>
</dbReference>
<feature type="region of interest" description="Disordered" evidence="16">
    <location>
        <begin position="1070"/>
        <end position="1104"/>
    </location>
</feature>
<keyword evidence="15" id="KW-0862">Zinc</keyword>
<comment type="similarity">
    <text evidence="15">Belongs to the RNase E/G family. RNase E subfamily.</text>
</comment>
<evidence type="ECO:0000256" key="6">
    <source>
        <dbReference type="ARBA" id="ARBA00022694"/>
    </source>
</evidence>
<dbReference type="InterPro" id="IPR028878">
    <property type="entry name" value="RNase_E"/>
</dbReference>
<accession>A0ABX2BP75</accession>
<feature type="domain" description="S1 motif" evidence="17">
    <location>
        <begin position="39"/>
        <end position="118"/>
    </location>
</feature>
<evidence type="ECO:0000259" key="17">
    <source>
        <dbReference type="PROSITE" id="PS50126"/>
    </source>
</evidence>
<keyword evidence="5 15" id="KW-0698">rRNA processing</keyword>
<keyword evidence="8 15" id="KW-0479">Metal-binding</keyword>
<comment type="caution">
    <text evidence="18">The sequence shown here is derived from an EMBL/GenBank/DDBJ whole genome shotgun (WGS) entry which is preliminary data.</text>
</comment>
<keyword evidence="6 15" id="KW-0819">tRNA processing</keyword>
<dbReference type="RefSeq" id="WP_172311258.1">
    <property type="nucleotide sequence ID" value="NZ_WOEY01000064.1"/>
</dbReference>
<comment type="cofactor">
    <cofactor evidence="15">
        <name>Zn(2+)</name>
        <dbReference type="ChEBI" id="CHEBI:29105"/>
    </cofactor>
    <text evidence="15">Binds 2 Zn(2+) ions per homotetramer.</text>
</comment>
<dbReference type="CDD" id="cd04453">
    <property type="entry name" value="S1_RNase_E"/>
    <property type="match status" value="1"/>
</dbReference>
<keyword evidence="7 15" id="KW-0540">Nuclease</keyword>
<keyword evidence="9 15" id="KW-0699">rRNA-binding</keyword>
<dbReference type="Gene3D" id="3.40.1260.20">
    <property type="entry name" value="Ribonuclease E, catalytic domain"/>
    <property type="match status" value="1"/>
</dbReference>
<dbReference type="EC" id="3.1.26.12" evidence="15"/>
<comment type="subunit">
    <text evidence="15">Homotetramer formed by a dimer of dimers.</text>
</comment>
<protein>
    <recommendedName>
        <fullName evidence="15">Ribonuclease E</fullName>
        <shortName evidence="15">RNase E</shortName>
        <ecNumber evidence="15">3.1.26.12</ecNumber>
    </recommendedName>
</protein>
<keyword evidence="3 15" id="KW-0963">Cytoplasm</keyword>
<keyword evidence="14 15" id="KW-0472">Membrane</keyword>
<evidence type="ECO:0000256" key="9">
    <source>
        <dbReference type="ARBA" id="ARBA00022730"/>
    </source>
</evidence>
<evidence type="ECO:0000256" key="5">
    <source>
        <dbReference type="ARBA" id="ARBA00022552"/>
    </source>
</evidence>
<dbReference type="InterPro" id="IPR012340">
    <property type="entry name" value="NA-bd_OB-fold"/>
</dbReference>
<keyword evidence="15" id="KW-0820">tRNA-binding</keyword>
<dbReference type="PROSITE" id="PS50126">
    <property type="entry name" value="S1"/>
    <property type="match status" value="1"/>
</dbReference>
<evidence type="ECO:0000256" key="13">
    <source>
        <dbReference type="ARBA" id="ARBA00022884"/>
    </source>
</evidence>
<evidence type="ECO:0000256" key="16">
    <source>
        <dbReference type="SAM" id="MobiDB-lite"/>
    </source>
</evidence>
<dbReference type="InterPro" id="IPR019307">
    <property type="entry name" value="RNA-bd_AU-1/RNase_E/G"/>
</dbReference>
<feature type="binding site" evidence="15">
    <location>
        <position position="346"/>
    </location>
    <ligand>
        <name>Mg(2+)</name>
        <dbReference type="ChEBI" id="CHEBI:18420"/>
        <note>catalytic</note>
    </ligand>
</feature>
<proteinExistence type="inferred from homology"/>
<feature type="binding site" evidence="15">
    <location>
        <position position="404"/>
    </location>
    <ligand>
        <name>Zn(2+)</name>
        <dbReference type="ChEBI" id="CHEBI:29105"/>
        <note>ligand shared between dimeric partners</note>
    </ligand>
</feature>
<organism evidence="18 19">
    <name type="scientific">Paraburkholderia solitsugae</name>
    <dbReference type="NCBI Taxonomy" id="2675748"/>
    <lineage>
        <taxon>Bacteria</taxon>
        <taxon>Pseudomonadati</taxon>
        <taxon>Pseudomonadota</taxon>
        <taxon>Betaproteobacteria</taxon>
        <taxon>Burkholderiales</taxon>
        <taxon>Burkholderiaceae</taxon>
        <taxon>Paraburkholderia</taxon>
    </lineage>
</organism>
<keyword evidence="19" id="KW-1185">Reference proteome</keyword>
<keyword evidence="13 15" id="KW-0694">RNA-binding</keyword>
<feature type="binding site" evidence="15">
    <location>
        <position position="303"/>
    </location>
    <ligand>
        <name>Mg(2+)</name>
        <dbReference type="ChEBI" id="CHEBI:18420"/>
        <note>catalytic</note>
    </ligand>
</feature>
<evidence type="ECO:0000256" key="10">
    <source>
        <dbReference type="ARBA" id="ARBA00022759"/>
    </source>
</evidence>
<evidence type="ECO:0000256" key="4">
    <source>
        <dbReference type="ARBA" id="ARBA00022519"/>
    </source>
</evidence>
<dbReference type="SUPFAM" id="SSF50249">
    <property type="entry name" value="Nucleic acid-binding proteins"/>
    <property type="match status" value="1"/>
</dbReference>
<evidence type="ECO:0000256" key="7">
    <source>
        <dbReference type="ARBA" id="ARBA00022722"/>
    </source>
</evidence>
<dbReference type="Pfam" id="PF20833">
    <property type="entry name" value="RNase_E_G_Thio"/>
    <property type="match status" value="1"/>
</dbReference>
<evidence type="ECO:0000256" key="15">
    <source>
        <dbReference type="HAMAP-Rule" id="MF_00970"/>
    </source>
</evidence>
<evidence type="ECO:0000256" key="1">
    <source>
        <dbReference type="ARBA" id="ARBA00005663"/>
    </source>
</evidence>
<dbReference type="InterPro" id="IPR003029">
    <property type="entry name" value="S1_domain"/>
</dbReference>
<evidence type="ECO:0000256" key="12">
    <source>
        <dbReference type="ARBA" id="ARBA00022842"/>
    </source>
</evidence>
<feature type="binding site" evidence="15">
    <location>
        <position position="407"/>
    </location>
    <ligand>
        <name>Zn(2+)</name>
        <dbReference type="ChEBI" id="CHEBI:29105"/>
        <note>ligand shared between dimeric partners</note>
    </ligand>
</feature>
<comment type="similarity">
    <text evidence="1">Belongs to the RNase E/G family. RNase G subfamily.</text>
</comment>
<evidence type="ECO:0000313" key="18">
    <source>
        <dbReference type="EMBL" id="NPT42714.1"/>
    </source>
</evidence>
<name>A0ABX2BP75_9BURK</name>
<feature type="compositionally biased region" description="Polar residues" evidence="16">
    <location>
        <begin position="758"/>
        <end position="776"/>
    </location>
</feature>
<dbReference type="PANTHER" id="PTHR30001:SF1">
    <property type="entry name" value="RIBONUCLEASE E_G-LIKE PROTEIN, CHLOROPLASTIC"/>
    <property type="match status" value="1"/>
</dbReference>
<feature type="region of interest" description="Disordered" evidence="16">
    <location>
        <begin position="577"/>
        <end position="831"/>
    </location>
</feature>
<feature type="region of interest" description="Disordered" evidence="16">
    <location>
        <begin position="513"/>
        <end position="551"/>
    </location>
</feature>
<gene>
    <name evidence="15" type="primary">rne</name>
    <name evidence="18" type="ORF">GNZ12_15635</name>
</gene>
<evidence type="ECO:0000313" key="19">
    <source>
        <dbReference type="Proteomes" id="UP000652198"/>
    </source>
</evidence>
<dbReference type="InterPro" id="IPR004659">
    <property type="entry name" value="RNase_E/G"/>
</dbReference>
<comment type="function">
    <text evidence="15">Endoribonuclease that plays a central role in RNA processing and decay. Required for the maturation of 5S and 16S rRNAs and the majority of tRNAs. Also involved in the degradation of most mRNAs.</text>
</comment>
<feature type="compositionally biased region" description="Basic and acidic residues" evidence="16">
    <location>
        <begin position="513"/>
        <end position="531"/>
    </location>
</feature>
<dbReference type="Gene3D" id="2.40.50.140">
    <property type="entry name" value="Nucleic acid-binding proteins"/>
    <property type="match status" value="1"/>
</dbReference>
<evidence type="ECO:0000256" key="3">
    <source>
        <dbReference type="ARBA" id="ARBA00022490"/>
    </source>
</evidence>
<evidence type="ECO:0000256" key="11">
    <source>
        <dbReference type="ARBA" id="ARBA00022801"/>
    </source>
</evidence>
<feature type="compositionally biased region" description="Basic and acidic residues" evidence="16">
    <location>
        <begin position="590"/>
        <end position="614"/>
    </location>
</feature>
<dbReference type="SMART" id="SM00316">
    <property type="entry name" value="S1"/>
    <property type="match status" value="1"/>
</dbReference>
<dbReference type="Pfam" id="PF10150">
    <property type="entry name" value="RNase_E_G"/>
    <property type="match status" value="1"/>
</dbReference>
<dbReference type="NCBIfam" id="TIGR00757">
    <property type="entry name" value="RNaseEG"/>
    <property type="match status" value="1"/>
</dbReference>
<dbReference type="InterPro" id="IPR048583">
    <property type="entry name" value="RNase_E_G_thioredoxin-like"/>
</dbReference>
<evidence type="ECO:0000256" key="2">
    <source>
        <dbReference type="ARBA" id="ARBA00022475"/>
    </source>
</evidence>
<evidence type="ECO:0000256" key="8">
    <source>
        <dbReference type="ARBA" id="ARBA00022723"/>
    </source>
</evidence>
<keyword evidence="10 15" id="KW-0255">Endonuclease</keyword>
<feature type="compositionally biased region" description="Gly residues" evidence="16">
    <location>
        <begin position="619"/>
        <end position="635"/>
    </location>
</feature>
<keyword evidence="12 15" id="KW-0460">Magnesium</keyword>
<dbReference type="Proteomes" id="UP000652198">
    <property type="component" value="Unassembled WGS sequence"/>
</dbReference>
<keyword evidence="4 15" id="KW-0997">Cell inner membrane</keyword>
<dbReference type="Pfam" id="PF00575">
    <property type="entry name" value="S1"/>
    <property type="match status" value="1"/>
</dbReference>
<comment type="catalytic activity">
    <reaction evidence="15">
        <text>Endonucleolytic cleavage of single-stranded RNA in A- and U-rich regions.</text>
        <dbReference type="EC" id="3.1.26.12"/>
    </reaction>
</comment>